<gene>
    <name evidence="1" type="ORF">PAHAL_3G338500</name>
</gene>
<sequence>MDSAIRIRGILPCYRLVNRYLFNSFRHSFSAVPRYRPSYDTSSPLYLYSYLWG</sequence>
<dbReference type="AlphaFoldDB" id="A0A2T8KKB4"/>
<organism evidence="1">
    <name type="scientific">Panicum hallii</name>
    <dbReference type="NCBI Taxonomy" id="206008"/>
    <lineage>
        <taxon>Eukaryota</taxon>
        <taxon>Viridiplantae</taxon>
        <taxon>Streptophyta</taxon>
        <taxon>Embryophyta</taxon>
        <taxon>Tracheophyta</taxon>
        <taxon>Spermatophyta</taxon>
        <taxon>Magnoliopsida</taxon>
        <taxon>Liliopsida</taxon>
        <taxon>Poales</taxon>
        <taxon>Poaceae</taxon>
        <taxon>PACMAD clade</taxon>
        <taxon>Panicoideae</taxon>
        <taxon>Panicodae</taxon>
        <taxon>Paniceae</taxon>
        <taxon>Panicinae</taxon>
        <taxon>Panicum</taxon>
        <taxon>Panicum sect. Panicum</taxon>
    </lineage>
</organism>
<accession>A0A2T8KKB4</accession>
<dbReference type="Proteomes" id="UP000243499">
    <property type="component" value="Chromosome 3"/>
</dbReference>
<evidence type="ECO:0000313" key="1">
    <source>
        <dbReference type="EMBL" id="PVH62616.1"/>
    </source>
</evidence>
<dbReference type="Gramene" id="PVH62616">
    <property type="protein sequence ID" value="PVH62616"/>
    <property type="gene ID" value="PAHAL_3G338500"/>
</dbReference>
<reference evidence="1" key="1">
    <citation type="submission" date="2018-04" db="EMBL/GenBank/DDBJ databases">
        <title>WGS assembly of Panicum hallii.</title>
        <authorList>
            <person name="Lovell J."/>
            <person name="Jenkins J."/>
            <person name="Lowry D."/>
            <person name="Mamidi S."/>
            <person name="Sreedasyam A."/>
            <person name="Weng X."/>
            <person name="Barry K."/>
            <person name="Bonette J."/>
            <person name="Campitelli B."/>
            <person name="Daum C."/>
            <person name="Gordon S."/>
            <person name="Gould B."/>
            <person name="Lipzen A."/>
            <person name="Macqueen A."/>
            <person name="Palacio-Mejia J."/>
            <person name="Plott C."/>
            <person name="Shakirov E."/>
            <person name="Shu S."/>
            <person name="Yoshinaga Y."/>
            <person name="Zane M."/>
            <person name="Rokhsar D."/>
            <person name="Grimwood J."/>
            <person name="Schmutz J."/>
            <person name="Juenger T."/>
        </authorList>
    </citation>
    <scope>NUCLEOTIDE SEQUENCE [LARGE SCALE GENOMIC DNA]</scope>
    <source>
        <strain evidence="1">FIL2</strain>
    </source>
</reference>
<dbReference type="EMBL" id="CM008048">
    <property type="protein sequence ID" value="PVH62616.1"/>
    <property type="molecule type" value="Genomic_DNA"/>
</dbReference>
<protein>
    <submittedName>
        <fullName evidence="1">Uncharacterized protein</fullName>
    </submittedName>
</protein>
<proteinExistence type="predicted"/>
<name>A0A2T8KKB4_9POAL</name>